<dbReference type="Pfam" id="PF00528">
    <property type="entry name" value="BPD_transp_1"/>
    <property type="match status" value="1"/>
</dbReference>
<dbReference type="SUPFAM" id="SSF161098">
    <property type="entry name" value="MetI-like"/>
    <property type="match status" value="1"/>
</dbReference>
<evidence type="ECO:0000256" key="6">
    <source>
        <dbReference type="ARBA" id="ARBA00023136"/>
    </source>
</evidence>
<dbReference type="GO" id="GO:0005886">
    <property type="term" value="C:plasma membrane"/>
    <property type="evidence" value="ECO:0007669"/>
    <property type="project" value="UniProtKB-SubCell"/>
</dbReference>
<dbReference type="InterPro" id="IPR035906">
    <property type="entry name" value="MetI-like_sf"/>
</dbReference>
<dbReference type="CDD" id="cd06261">
    <property type="entry name" value="TM_PBP2"/>
    <property type="match status" value="1"/>
</dbReference>
<keyword evidence="2 7" id="KW-0813">Transport</keyword>
<keyword evidence="10" id="KW-1185">Reference proteome</keyword>
<gene>
    <name evidence="9" type="ORF">BSR29_04335</name>
</gene>
<feature type="transmembrane region" description="Helical" evidence="7">
    <location>
        <begin position="25"/>
        <end position="45"/>
    </location>
</feature>
<feature type="transmembrane region" description="Helical" evidence="7">
    <location>
        <begin position="229"/>
        <end position="254"/>
    </location>
</feature>
<feature type="transmembrane region" description="Helical" evidence="7">
    <location>
        <begin position="171"/>
        <end position="194"/>
    </location>
</feature>
<evidence type="ECO:0000313" key="9">
    <source>
        <dbReference type="EMBL" id="OKL49066.1"/>
    </source>
</evidence>
<dbReference type="AlphaFoldDB" id="A0A1Q5PNH1"/>
<dbReference type="Gene3D" id="1.10.3720.10">
    <property type="entry name" value="MetI-like"/>
    <property type="match status" value="1"/>
</dbReference>
<dbReference type="PROSITE" id="PS50928">
    <property type="entry name" value="ABC_TM1"/>
    <property type="match status" value="1"/>
</dbReference>
<reference evidence="9 10" key="1">
    <citation type="submission" date="2016-11" db="EMBL/GenBank/DDBJ databases">
        <title>Actinomyces gypaetusis sp. nov. isolated from the vulture Gypaetus barbatus in Qinghai Tibet Plateau China.</title>
        <authorList>
            <person name="Meng X."/>
        </authorList>
    </citation>
    <scope>NUCLEOTIDE SEQUENCE [LARGE SCALE GENOMIC DNA]</scope>
    <source>
        <strain evidence="9 10">VUL4_2</strain>
    </source>
</reference>
<dbReference type="STRING" id="1921764.BSR28_03900"/>
<dbReference type="PANTHER" id="PTHR30193">
    <property type="entry name" value="ABC TRANSPORTER PERMEASE PROTEIN"/>
    <property type="match status" value="1"/>
</dbReference>
<dbReference type="InterPro" id="IPR051393">
    <property type="entry name" value="ABC_transporter_permease"/>
</dbReference>
<feature type="transmembrane region" description="Helical" evidence="7">
    <location>
        <begin position="274"/>
        <end position="297"/>
    </location>
</feature>
<dbReference type="GO" id="GO:0055085">
    <property type="term" value="P:transmembrane transport"/>
    <property type="evidence" value="ECO:0007669"/>
    <property type="project" value="InterPro"/>
</dbReference>
<comment type="subcellular location">
    <subcellularLocation>
        <location evidence="1 7">Cell membrane</location>
        <topology evidence="1 7">Multi-pass membrane protein</topology>
    </subcellularLocation>
</comment>
<keyword evidence="6 7" id="KW-0472">Membrane</keyword>
<keyword evidence="3" id="KW-1003">Cell membrane</keyword>
<comment type="similarity">
    <text evidence="7">Belongs to the binding-protein-dependent transport system permease family.</text>
</comment>
<evidence type="ECO:0000256" key="2">
    <source>
        <dbReference type="ARBA" id="ARBA00022448"/>
    </source>
</evidence>
<dbReference type="PANTHER" id="PTHR30193:SF44">
    <property type="entry name" value="LACTOSE TRANSPORT SYSTEM PERMEASE PROTEIN LACF"/>
    <property type="match status" value="1"/>
</dbReference>
<keyword evidence="5 7" id="KW-1133">Transmembrane helix</keyword>
<comment type="caution">
    <text evidence="9">The sequence shown here is derived from an EMBL/GenBank/DDBJ whole genome shotgun (WGS) entry which is preliminary data.</text>
</comment>
<dbReference type="Proteomes" id="UP000186785">
    <property type="component" value="Unassembled WGS sequence"/>
</dbReference>
<evidence type="ECO:0000256" key="7">
    <source>
        <dbReference type="RuleBase" id="RU363032"/>
    </source>
</evidence>
<sequence>MSKTRKPKTGKRAESLNGAARFRPWWVPLLWVIAPVAAVLSFYIIPFGVTLVTSFTNTKPLRPMGDFNAFENYEKVLSSPKFWDAVLNSSIYALCVVPIMVILPLLLALLVKEHVPGIGFFRAIYYIPAISSLVVISIAWRYLLEADGPINALLKSMNVIQESIPFLSDRWLILFCAMLITLWQGMPYYMILYLSALANVDKSVYEAAEIDGAGPVRRFFTVTVPGVKIMMYLVGVLSTIGCLKVFTEVFLLGGPNSPTQTITMYIRSQLDVTYGHLGRADATSVFLFLFTLGFIILSQKIQRKAEEQP</sequence>
<accession>A0A1Q5PNH1</accession>
<proteinExistence type="inferred from homology"/>
<keyword evidence="4 7" id="KW-0812">Transmembrane</keyword>
<feature type="domain" description="ABC transmembrane type-1" evidence="8">
    <location>
        <begin position="86"/>
        <end position="298"/>
    </location>
</feature>
<dbReference type="OrthoDB" id="3265694at2"/>
<dbReference type="InterPro" id="IPR000515">
    <property type="entry name" value="MetI-like"/>
</dbReference>
<protein>
    <submittedName>
        <fullName evidence="9">ABC transporter permease</fullName>
    </submittedName>
</protein>
<feature type="transmembrane region" description="Helical" evidence="7">
    <location>
        <begin position="91"/>
        <end position="111"/>
    </location>
</feature>
<evidence type="ECO:0000256" key="1">
    <source>
        <dbReference type="ARBA" id="ARBA00004651"/>
    </source>
</evidence>
<organism evidence="9 10">
    <name type="scientific">Boudabousia liubingyangii</name>
    <dbReference type="NCBI Taxonomy" id="1921764"/>
    <lineage>
        <taxon>Bacteria</taxon>
        <taxon>Bacillati</taxon>
        <taxon>Actinomycetota</taxon>
        <taxon>Actinomycetes</taxon>
        <taxon>Actinomycetales</taxon>
        <taxon>Actinomycetaceae</taxon>
        <taxon>Boudabousia</taxon>
    </lineage>
</organism>
<dbReference type="RefSeq" id="WP_073709055.1">
    <property type="nucleotide sequence ID" value="NZ_MQSU01000002.1"/>
</dbReference>
<dbReference type="EMBL" id="MQSV01000002">
    <property type="protein sequence ID" value="OKL49066.1"/>
    <property type="molecule type" value="Genomic_DNA"/>
</dbReference>
<evidence type="ECO:0000256" key="5">
    <source>
        <dbReference type="ARBA" id="ARBA00022989"/>
    </source>
</evidence>
<evidence type="ECO:0000259" key="8">
    <source>
        <dbReference type="PROSITE" id="PS50928"/>
    </source>
</evidence>
<evidence type="ECO:0000256" key="4">
    <source>
        <dbReference type="ARBA" id="ARBA00022692"/>
    </source>
</evidence>
<evidence type="ECO:0000313" key="10">
    <source>
        <dbReference type="Proteomes" id="UP000186785"/>
    </source>
</evidence>
<feature type="transmembrane region" description="Helical" evidence="7">
    <location>
        <begin position="123"/>
        <end position="143"/>
    </location>
</feature>
<name>A0A1Q5PNH1_9ACTO</name>
<evidence type="ECO:0000256" key="3">
    <source>
        <dbReference type="ARBA" id="ARBA00022475"/>
    </source>
</evidence>